<organism evidence="3 4">
    <name type="scientific">Mucor flavus</name>
    <dbReference type="NCBI Taxonomy" id="439312"/>
    <lineage>
        <taxon>Eukaryota</taxon>
        <taxon>Fungi</taxon>
        <taxon>Fungi incertae sedis</taxon>
        <taxon>Mucoromycota</taxon>
        <taxon>Mucoromycotina</taxon>
        <taxon>Mucoromycetes</taxon>
        <taxon>Mucorales</taxon>
        <taxon>Mucorineae</taxon>
        <taxon>Mucoraceae</taxon>
        <taxon>Mucor</taxon>
    </lineage>
</organism>
<accession>A0ABP9YN74</accession>
<evidence type="ECO:0000313" key="4">
    <source>
        <dbReference type="Proteomes" id="UP001473302"/>
    </source>
</evidence>
<proteinExistence type="predicted"/>
<evidence type="ECO:0000259" key="2">
    <source>
        <dbReference type="PROSITE" id="PS50119"/>
    </source>
</evidence>
<dbReference type="PROSITE" id="PS50119">
    <property type="entry name" value="ZF_BBOX"/>
    <property type="match status" value="1"/>
</dbReference>
<keyword evidence="4" id="KW-1185">Reference proteome</keyword>
<name>A0ABP9YN74_9FUNG</name>
<comment type="caution">
    <text evidence="3">The sequence shown here is derived from an EMBL/GenBank/DDBJ whole genome shotgun (WGS) entry which is preliminary data.</text>
</comment>
<feature type="domain" description="B box-type" evidence="2">
    <location>
        <begin position="10"/>
        <end position="38"/>
    </location>
</feature>
<dbReference type="Proteomes" id="UP001473302">
    <property type="component" value="Unassembled WGS sequence"/>
</dbReference>
<gene>
    <name evidence="3" type="ORF">MFLAVUS_001708</name>
</gene>
<evidence type="ECO:0000313" key="3">
    <source>
        <dbReference type="EMBL" id="GAA5808318.1"/>
    </source>
</evidence>
<keyword evidence="1" id="KW-0479">Metal-binding</keyword>
<dbReference type="EMBL" id="BAABUK010000003">
    <property type="protein sequence ID" value="GAA5808318.1"/>
    <property type="molecule type" value="Genomic_DNA"/>
</dbReference>
<dbReference type="InterPro" id="IPR018553">
    <property type="entry name" value="E2_Ub-conjug_enz"/>
</dbReference>
<protein>
    <recommendedName>
        <fullName evidence="2">B box-type domain-containing protein</fullName>
    </recommendedName>
</protein>
<dbReference type="PANTHER" id="PTHR31560">
    <property type="entry name" value="UPF0652 PROTEIN C16A11.03C-RELATED"/>
    <property type="match status" value="1"/>
</dbReference>
<dbReference type="InterPro" id="IPR000315">
    <property type="entry name" value="Znf_B-box"/>
</dbReference>
<dbReference type="Pfam" id="PF09418">
    <property type="entry name" value="DUF2009"/>
    <property type="match status" value="1"/>
</dbReference>
<dbReference type="PANTHER" id="PTHR31560:SF0">
    <property type="entry name" value="UPF0652 PROTEIN C22H10.08"/>
    <property type="match status" value="1"/>
</dbReference>
<keyword evidence="1" id="KW-0862">Zinc</keyword>
<evidence type="ECO:0000256" key="1">
    <source>
        <dbReference type="PROSITE-ProRule" id="PRU00024"/>
    </source>
</evidence>
<keyword evidence="1" id="KW-0863">Zinc-finger</keyword>
<sequence>MDIQVASDSNKPVFCVECNDQEASVFCEQCDEDFCEVCHAQTFNLCKSAMLHRTGSRKLHTAKKLTPQYQNDGKGNGVLEGNGLVNMVAKDGQKDDASMKQALSEMDGTIINSSGPTFGDFLTKRSKTVPLRLNAEERQYLKLLEAALNVSEYTDKIDIISYSNKAKRIVVQIKDLCAIIAGLVVSGDYKLGAQLFAKNNVRENEDTFQRIFEVGRRHKIMNPEKMRSTYGKLMYMLMDSVIPEVQDYLGFSCVIPIKTVYDFLKSRESIDVLHDDNIVLATREISSEFKTRQQIEQEVERKQAAIKTVCEKYANERISKEDIERCLLSMSDNNAFLKANRDPCDKMLKYLAKYFNSTKHDQGYSLAIHAGRNGHRLTHSHSTQYTYVHQSLSLWREIMNEMFMLWSMADEDLISPSAYRLTNTGQGLQRIQPCPNISRAMHKILNHTQKKCGSWVGSSVVHLGDKNVPNAFMFIDKYNQVARILTPIISTLDKLDSLVSDADVAEYLSSEFGGIEQCRKDILHDLFRHGFDGSGGDNYFDAGSCIDGRLTSAWNWCSTIEKKPFFPIFLMTGFVGFDGSEWVDQS</sequence>
<reference evidence="3 4" key="1">
    <citation type="submission" date="2024-04" db="EMBL/GenBank/DDBJ databases">
        <title>genome sequences of Mucor flavus KT1a and Helicostylum pulchrum KT1b strains isolated from the surface of a dry-aged beef.</title>
        <authorList>
            <person name="Toyotome T."/>
            <person name="Hosono M."/>
            <person name="Torimaru M."/>
            <person name="Fukuda K."/>
            <person name="Mikami N."/>
        </authorList>
    </citation>
    <scope>NUCLEOTIDE SEQUENCE [LARGE SCALE GENOMIC DNA]</scope>
    <source>
        <strain evidence="3 4">KT1a</strain>
    </source>
</reference>
<dbReference type="InterPro" id="IPR057668">
    <property type="entry name" value="E2_Ub-conjug_enz_C"/>
</dbReference>